<dbReference type="GO" id="GO:0019867">
    <property type="term" value="C:outer membrane"/>
    <property type="evidence" value="ECO:0007669"/>
    <property type="project" value="InterPro"/>
</dbReference>
<dbReference type="PATRIC" id="fig|762967.3.peg.758"/>
<dbReference type="InterPro" id="IPR006315">
    <property type="entry name" value="OM_autotransptr_brl_dom"/>
</dbReference>
<proteinExistence type="predicted"/>
<protein>
    <submittedName>
        <fullName evidence="2">Outer membrane autotransporter barrel domain protein</fullName>
    </submittedName>
</protein>
<dbReference type="Proteomes" id="UP000004956">
    <property type="component" value="Unassembled WGS sequence"/>
</dbReference>
<reference evidence="2 3" key="1">
    <citation type="submission" date="2011-11" db="EMBL/GenBank/DDBJ databases">
        <authorList>
            <person name="Weinstock G."/>
            <person name="Sodergren E."/>
            <person name="Clifton S."/>
            <person name="Fulton L."/>
            <person name="Fulton B."/>
            <person name="Courtney L."/>
            <person name="Fronick C."/>
            <person name="Harrison M."/>
            <person name="Strong C."/>
            <person name="Farmer C."/>
            <person name="Delahaunty K."/>
            <person name="Markovic C."/>
            <person name="Hall O."/>
            <person name="Minx P."/>
            <person name="Tomlinson C."/>
            <person name="Mitreva M."/>
            <person name="Hou S."/>
            <person name="Chen J."/>
            <person name="Wollam A."/>
            <person name="Pepin K.H."/>
            <person name="Johnson M."/>
            <person name="Bhonagiri V."/>
            <person name="Zhang X."/>
            <person name="Suruliraj S."/>
            <person name="Warren W."/>
            <person name="Chinwalla A."/>
            <person name="Mardis E.R."/>
            <person name="Wilson R.K."/>
        </authorList>
    </citation>
    <scope>NUCLEOTIDE SEQUENCE [LARGE SCALE GENOMIC DNA]</scope>
    <source>
        <strain evidence="2 3">YIT 11816</strain>
    </source>
</reference>
<organism evidence="2 3">
    <name type="scientific">Sutterella parvirubra YIT 11816</name>
    <dbReference type="NCBI Taxonomy" id="762967"/>
    <lineage>
        <taxon>Bacteria</taxon>
        <taxon>Pseudomonadati</taxon>
        <taxon>Pseudomonadota</taxon>
        <taxon>Betaproteobacteria</taxon>
        <taxon>Burkholderiales</taxon>
        <taxon>Sutterellaceae</taxon>
        <taxon>Sutterella</taxon>
    </lineage>
</organism>
<feature type="domain" description="Autotransporter" evidence="1">
    <location>
        <begin position="674"/>
        <end position="927"/>
    </location>
</feature>
<dbReference type="NCBIfam" id="TIGR01414">
    <property type="entry name" value="autotrans_barl"/>
    <property type="match status" value="1"/>
</dbReference>
<dbReference type="Pfam" id="PF03797">
    <property type="entry name" value="Autotransporter"/>
    <property type="match status" value="1"/>
</dbReference>
<evidence type="ECO:0000313" key="3">
    <source>
        <dbReference type="Proteomes" id="UP000004956"/>
    </source>
</evidence>
<dbReference type="InterPro" id="IPR036709">
    <property type="entry name" value="Autotransporte_beta_dom_sf"/>
</dbReference>
<dbReference type="Gene3D" id="2.40.128.130">
    <property type="entry name" value="Autotransporter beta-domain"/>
    <property type="match status" value="1"/>
</dbReference>
<dbReference type="SMART" id="SM00869">
    <property type="entry name" value="Autotransporter"/>
    <property type="match status" value="1"/>
</dbReference>
<evidence type="ECO:0000313" key="2">
    <source>
        <dbReference type="EMBL" id="EHY31663.1"/>
    </source>
</evidence>
<dbReference type="AlphaFoldDB" id="H3KDY9"/>
<dbReference type="SUPFAM" id="SSF103515">
    <property type="entry name" value="Autotransporter"/>
    <property type="match status" value="1"/>
</dbReference>
<gene>
    <name evidence="2" type="ORF">HMPREF9440_00950</name>
</gene>
<feature type="non-terminal residue" evidence="2">
    <location>
        <position position="1"/>
    </location>
</feature>
<dbReference type="PROSITE" id="PS51208">
    <property type="entry name" value="AUTOTRANSPORTER"/>
    <property type="match status" value="1"/>
</dbReference>
<evidence type="ECO:0000259" key="1">
    <source>
        <dbReference type="PROSITE" id="PS51208"/>
    </source>
</evidence>
<dbReference type="HOGENOM" id="CLU_315145_0_0_4"/>
<sequence>QHISIWTAVDITVEEGTLEILSKIGSYDLNVAATKSFDTNYAHIVTVKKGATAILHDVLFNSRAIDGARQCEGFAIYAEAGSTVQGGTFTVSASNYGIHGLTEQRGLGSIDVAAGATASAQQLVINDGTFRVWGSGNFTVGSVTIGITGQLEFRGSSVTRINGTVTAEAGVLTAFDSGATLETAWTNLINDDLETKTVFGKALGTVKGKIVETAWTGTYTLDQLKAANQFFGAVDTGVFSFENATLVGDENGNVSIDKVLTTGGTYGSSTLKAAASKDGAVAITAGSEVISFGALEVDSATTNVSVTNSAVVTLVGAKDSGNLLEGRNVERLDFSGTLNLGADAEDVGTVNANALSAATLNVNGAYAAKTVQTMNGTVAEGASLSMGTLILKDNSSSGKMKVEGTLELSGSTALYDVIGGELTSTGLLTTNAAAAAQYADEADAVFYVDRQVTLSGAAVTVGSAAGLGKAVSMKPVTPSIPSAGTPATTQSVTVNTDAALVLDTTGFVQTLADVETYADSDVDNTVFGKNTKVTVDGKLVLTNVLKTGLIELGSDDSTIGSDVTTDSKFIGVDLTSGLQLVYNSVIGNYTLDARLAARYAQGLSSKEASIIKALEANEAFFGTGVTRSGDETLTAEGLAAYAQAMGGNVTAGVLNVAYDANAQVADAIARHQLAAGNAMGVWADVFHTKNEAKKLYGKTGYEADITGGVLGFDMPVADLFKAGAAVVVGTADTDTVGGLKNSVDTDFWGVSLYAAKDFAGLNVKADLGYLDFSNDFKGTGDASDAASMTLGVRGDFTAYQSGVVTVAPHFGLRFTKIDTDAVAFNKGQDMNVLEAPIGVAVAAAFEAQGWTFRPTADVTIVPQLGDNSVESFGSASEVTVLSGGLVNTTVGVTAEQGAFVFGLNAGYGFGPSDRANTNVNASVVYRF</sequence>
<name>H3KDY9_9BURK</name>
<comment type="caution">
    <text evidence="2">The sequence shown here is derived from an EMBL/GenBank/DDBJ whole genome shotgun (WGS) entry which is preliminary data.</text>
</comment>
<dbReference type="EMBL" id="AFBQ01000128">
    <property type="protein sequence ID" value="EHY31663.1"/>
    <property type="molecule type" value="Genomic_DNA"/>
</dbReference>
<keyword evidence="3" id="KW-1185">Reference proteome</keyword>
<dbReference type="InterPro" id="IPR005546">
    <property type="entry name" value="Autotransporte_beta"/>
</dbReference>
<accession>H3KDY9</accession>